<comment type="caution">
    <text evidence="2">The sequence shown here is derived from an EMBL/GenBank/DDBJ whole genome shotgun (WGS) entry which is preliminary data.</text>
</comment>
<keyword evidence="3" id="KW-1185">Reference proteome</keyword>
<dbReference type="Proteomes" id="UP000018209">
    <property type="component" value="Unassembled WGS sequence"/>
</dbReference>
<protein>
    <submittedName>
        <fullName evidence="2">Uncharacterized protein</fullName>
    </submittedName>
</protein>
<evidence type="ECO:0000313" key="2">
    <source>
        <dbReference type="EMBL" id="GAD27515.1"/>
    </source>
</evidence>
<reference evidence="2 3" key="1">
    <citation type="submission" date="2013-08" db="EMBL/GenBank/DDBJ databases">
        <title>Gluconobacter thailandicus NBRC 3257 whole genome sequence.</title>
        <authorList>
            <person name="Matsutani M."/>
            <person name="Yakushi T."/>
            <person name="Matsushita K."/>
        </authorList>
    </citation>
    <scope>NUCLEOTIDE SEQUENCE [LARGE SCALE GENOMIC DNA]</scope>
    <source>
        <strain evidence="2 3">NBRC 3257</strain>
    </source>
</reference>
<dbReference type="EMBL" id="BASM01000029">
    <property type="protein sequence ID" value="GAD27515.1"/>
    <property type="molecule type" value="Genomic_DNA"/>
</dbReference>
<gene>
    <name evidence="2" type="ORF">NBRC3257_2514</name>
</gene>
<proteinExistence type="predicted"/>
<evidence type="ECO:0000256" key="1">
    <source>
        <dbReference type="SAM" id="MobiDB-lite"/>
    </source>
</evidence>
<sequence>MYKRVGFGNVTAEDHGSPHLLETGTSHARLYQEGSLD</sequence>
<evidence type="ECO:0000313" key="3">
    <source>
        <dbReference type="Proteomes" id="UP000018209"/>
    </source>
</evidence>
<accession>A0ABQ0IZ94</accession>
<name>A0ABQ0IZ94_GLUTH</name>
<organism evidence="2 3">
    <name type="scientific">Gluconobacter thailandicus NBRC 3257</name>
    <dbReference type="NCBI Taxonomy" id="1381097"/>
    <lineage>
        <taxon>Bacteria</taxon>
        <taxon>Pseudomonadati</taxon>
        <taxon>Pseudomonadota</taxon>
        <taxon>Alphaproteobacteria</taxon>
        <taxon>Acetobacterales</taxon>
        <taxon>Acetobacteraceae</taxon>
        <taxon>Gluconobacter</taxon>
    </lineage>
</organism>
<feature type="region of interest" description="Disordered" evidence="1">
    <location>
        <begin position="1"/>
        <end position="37"/>
    </location>
</feature>